<dbReference type="AlphaFoldDB" id="A0A8M1KJ55"/>
<gene>
    <name evidence="5" type="primary">LOC122131932</name>
</gene>
<dbReference type="RefSeq" id="XP_042562585.1">
    <property type="nucleotide sequence ID" value="XM_042706651.1"/>
</dbReference>
<feature type="compositionally biased region" description="Basic residues" evidence="3">
    <location>
        <begin position="56"/>
        <end position="65"/>
    </location>
</feature>
<proteinExistence type="predicted"/>
<accession>A0A8M1KJ55</accession>
<dbReference type="GO" id="GO:0005654">
    <property type="term" value="C:nucleoplasm"/>
    <property type="evidence" value="ECO:0007669"/>
    <property type="project" value="TreeGrafter"/>
</dbReference>
<dbReference type="GeneID" id="122131932"/>
<feature type="compositionally biased region" description="Basic and acidic residues" evidence="3">
    <location>
        <begin position="175"/>
        <end position="185"/>
    </location>
</feature>
<dbReference type="GO" id="GO:0006355">
    <property type="term" value="P:regulation of DNA-templated transcription"/>
    <property type="evidence" value="ECO:0007669"/>
    <property type="project" value="TreeGrafter"/>
</dbReference>
<dbReference type="GO" id="GO:0042800">
    <property type="term" value="F:histone H3K4 methyltransferase activity"/>
    <property type="evidence" value="ECO:0007669"/>
    <property type="project" value="TreeGrafter"/>
</dbReference>
<sequence>MKRRYKRKEIEEIQCEVRKMHAFSKILNTKKNLDHVNKILKVKRLQRQAKTGNNIVKRRRGRPRKQPLPQEEEEDEDEDDEEEDEEEEPVAQMPVLEKCVDLPGKRSTLHASLVLPEPLEFSNHDSIMDAIESVVHMARLQTKSQPMPVAAGKQWQRMPDEACTAERRRRYRGSSKKEDALLAFH</sequence>
<protein>
    <submittedName>
        <fullName evidence="5">SET-binding protein-like</fullName>
    </submittedName>
</protein>
<keyword evidence="4" id="KW-1185">Reference proteome</keyword>
<feature type="region of interest" description="Disordered" evidence="3">
    <location>
        <begin position="44"/>
        <end position="94"/>
    </location>
</feature>
<feature type="compositionally biased region" description="Acidic residues" evidence="3">
    <location>
        <begin position="70"/>
        <end position="89"/>
    </location>
</feature>
<dbReference type="OrthoDB" id="8962859at2759"/>
<dbReference type="PANTHER" id="PTHR46147">
    <property type="entry name" value="HISTONE-LYSINE N-METHYLTRANSFERASE ASH1"/>
    <property type="match status" value="1"/>
</dbReference>
<reference evidence="5" key="1">
    <citation type="submission" date="2025-08" db="UniProtKB">
        <authorList>
            <consortium name="RefSeq"/>
        </authorList>
    </citation>
    <scope>IDENTIFICATION</scope>
</reference>
<organism evidence="4 5">
    <name type="scientific">Clupea harengus</name>
    <name type="common">Atlantic herring</name>
    <dbReference type="NCBI Taxonomy" id="7950"/>
    <lineage>
        <taxon>Eukaryota</taxon>
        <taxon>Metazoa</taxon>
        <taxon>Chordata</taxon>
        <taxon>Craniata</taxon>
        <taxon>Vertebrata</taxon>
        <taxon>Euteleostomi</taxon>
        <taxon>Actinopterygii</taxon>
        <taxon>Neopterygii</taxon>
        <taxon>Teleostei</taxon>
        <taxon>Clupei</taxon>
        <taxon>Clupeiformes</taxon>
        <taxon>Clupeoidei</taxon>
        <taxon>Clupeidae</taxon>
        <taxon>Clupea</taxon>
    </lineage>
</organism>
<evidence type="ECO:0000256" key="1">
    <source>
        <dbReference type="ARBA" id="ARBA00004123"/>
    </source>
</evidence>
<evidence type="ECO:0000256" key="2">
    <source>
        <dbReference type="ARBA" id="ARBA00023242"/>
    </source>
</evidence>
<keyword evidence="2" id="KW-0539">Nucleus</keyword>
<feature type="region of interest" description="Disordered" evidence="3">
    <location>
        <begin position="166"/>
        <end position="185"/>
    </location>
</feature>
<dbReference type="KEGG" id="char:122131932"/>
<evidence type="ECO:0000313" key="4">
    <source>
        <dbReference type="Proteomes" id="UP000515152"/>
    </source>
</evidence>
<name>A0A8M1KJ55_CLUHA</name>
<dbReference type="PANTHER" id="PTHR46147:SF2">
    <property type="entry name" value="SET-BINDING PROTEIN"/>
    <property type="match status" value="1"/>
</dbReference>
<evidence type="ECO:0000256" key="3">
    <source>
        <dbReference type="SAM" id="MobiDB-lite"/>
    </source>
</evidence>
<comment type="subcellular location">
    <subcellularLocation>
        <location evidence="1">Nucleus</location>
    </subcellularLocation>
</comment>
<dbReference type="Proteomes" id="UP000515152">
    <property type="component" value="Unplaced"/>
</dbReference>
<evidence type="ECO:0000313" key="5">
    <source>
        <dbReference type="RefSeq" id="XP_042562585.1"/>
    </source>
</evidence>